<evidence type="ECO:0000259" key="1">
    <source>
        <dbReference type="SMART" id="SM00471"/>
    </source>
</evidence>
<name>A0A2S7MYP9_9BACI</name>
<dbReference type="SMART" id="SM00471">
    <property type="entry name" value="HDc"/>
    <property type="match status" value="1"/>
</dbReference>
<dbReference type="Pfam" id="PF13328">
    <property type="entry name" value="HD_4"/>
    <property type="match status" value="1"/>
</dbReference>
<evidence type="ECO:0000313" key="2">
    <source>
        <dbReference type="EMBL" id="PQD94877.1"/>
    </source>
</evidence>
<dbReference type="Proteomes" id="UP000239663">
    <property type="component" value="Unassembled WGS sequence"/>
</dbReference>
<gene>
    <name evidence="2" type="ORF">CYL18_12790</name>
</gene>
<reference evidence="2 3" key="1">
    <citation type="submission" date="2017-12" db="EMBL/GenBank/DDBJ databases">
        <title>Taxonomic description and draft genome of Pradoshia cofamensis Gen. nov., sp. nov., a thermotolerant bacillale isolated from anterior gut of earthworm Eisenia fetida.</title>
        <authorList>
            <person name="Saha T."/>
            <person name="Chakraborty R."/>
        </authorList>
    </citation>
    <scope>NUCLEOTIDE SEQUENCE [LARGE SCALE GENOMIC DNA]</scope>
    <source>
        <strain evidence="2 3">EAG3</strain>
    </source>
</reference>
<dbReference type="AlphaFoldDB" id="A0A2S7MYP9"/>
<keyword evidence="2" id="KW-0378">Hydrolase</keyword>
<organism evidence="2 3">
    <name type="scientific">Pradoshia eiseniae</name>
    <dbReference type="NCBI Taxonomy" id="2064768"/>
    <lineage>
        <taxon>Bacteria</taxon>
        <taxon>Bacillati</taxon>
        <taxon>Bacillota</taxon>
        <taxon>Bacilli</taxon>
        <taxon>Bacillales</taxon>
        <taxon>Bacillaceae</taxon>
        <taxon>Pradoshia</taxon>
    </lineage>
</organism>
<keyword evidence="3" id="KW-1185">Reference proteome</keyword>
<comment type="caution">
    <text evidence="2">The sequence shown here is derived from an EMBL/GenBank/DDBJ whole genome shotgun (WGS) entry which is preliminary data.</text>
</comment>
<evidence type="ECO:0000313" key="3">
    <source>
        <dbReference type="Proteomes" id="UP000239663"/>
    </source>
</evidence>
<feature type="domain" description="HD/PDEase" evidence="1">
    <location>
        <begin position="11"/>
        <end position="123"/>
    </location>
</feature>
<dbReference type="GO" id="GO:0008893">
    <property type="term" value="F:guanosine-3',5'-bis(diphosphate) 3'-diphosphatase activity"/>
    <property type="evidence" value="ECO:0007669"/>
    <property type="project" value="TreeGrafter"/>
</dbReference>
<dbReference type="PANTHER" id="PTHR46246">
    <property type="entry name" value="GUANOSINE-3',5'-BIS(DIPHOSPHATE) 3'-PYROPHOSPHOHYDROLASE MESH1"/>
    <property type="match status" value="1"/>
</dbReference>
<dbReference type="SUPFAM" id="SSF109604">
    <property type="entry name" value="HD-domain/PDEase-like"/>
    <property type="match status" value="1"/>
</dbReference>
<dbReference type="PANTHER" id="PTHR46246:SF1">
    <property type="entry name" value="GUANOSINE-3',5'-BIS(DIPHOSPHATE) 3'-PYROPHOSPHOHYDROLASE MESH1"/>
    <property type="match status" value="1"/>
</dbReference>
<accession>A0A2S7MYP9</accession>
<dbReference type="Gene3D" id="1.10.3210.10">
    <property type="entry name" value="Hypothetical protein af1432"/>
    <property type="match status" value="1"/>
</dbReference>
<dbReference type="EMBL" id="PKOZ01000007">
    <property type="protein sequence ID" value="PQD94877.1"/>
    <property type="molecule type" value="Genomic_DNA"/>
</dbReference>
<dbReference type="OrthoDB" id="9802385at2"/>
<protein>
    <submittedName>
        <fullName evidence="2">Phosphohydrolase</fullName>
    </submittedName>
</protein>
<proteinExistence type="predicted"/>
<dbReference type="InterPro" id="IPR003607">
    <property type="entry name" value="HD/PDEase_dom"/>
</dbReference>
<dbReference type="InterPro" id="IPR052194">
    <property type="entry name" value="MESH1"/>
</dbReference>
<dbReference type="CDD" id="cd00077">
    <property type="entry name" value="HDc"/>
    <property type="match status" value="1"/>
</dbReference>
<sequence>MAHKGICRKGTATPYMTHLEETADIVKTLTDNKTVIAAAYLHDVLEDTDYTAAEIEELFGKEVARLVESETENKYHDRPKADTWKIRKEETIHHLRHASLETKMITLGDKLSNIRSIKRDYEQIGNQLWERFNQSDPQMHAWYYRSICQSLTELEETAAWKELDCLIKEVFNY</sequence>